<evidence type="ECO:0000256" key="2">
    <source>
        <dbReference type="ARBA" id="ARBA00007362"/>
    </source>
</evidence>
<dbReference type="PANTHER" id="PTHR42920">
    <property type="entry name" value="OS03G0707200 PROTEIN-RELATED"/>
    <property type="match status" value="1"/>
</dbReference>
<evidence type="ECO:0000256" key="4">
    <source>
        <dbReference type="ARBA" id="ARBA00022692"/>
    </source>
</evidence>
<feature type="transmembrane region" description="Helical" evidence="8">
    <location>
        <begin position="113"/>
        <end position="133"/>
    </location>
</feature>
<keyword evidence="5 8" id="KW-1133">Transmembrane helix</keyword>
<keyword evidence="4 8" id="KW-0812">Transmembrane</keyword>
<feature type="transmembrane region" description="Helical" evidence="8">
    <location>
        <begin position="89"/>
        <end position="107"/>
    </location>
</feature>
<feature type="region of interest" description="Disordered" evidence="7">
    <location>
        <begin position="1"/>
        <end position="23"/>
    </location>
</feature>
<dbReference type="SUPFAM" id="SSF103481">
    <property type="entry name" value="Multidrug resistance efflux transporter EmrE"/>
    <property type="match status" value="2"/>
</dbReference>
<organism evidence="10 11">
    <name type="scientific">Microlunatus aurantiacus</name>
    <dbReference type="NCBI Taxonomy" id="446786"/>
    <lineage>
        <taxon>Bacteria</taxon>
        <taxon>Bacillati</taxon>
        <taxon>Actinomycetota</taxon>
        <taxon>Actinomycetes</taxon>
        <taxon>Propionibacteriales</taxon>
        <taxon>Propionibacteriaceae</taxon>
        <taxon>Microlunatus</taxon>
    </lineage>
</organism>
<keyword evidence="3" id="KW-1003">Cell membrane</keyword>
<evidence type="ECO:0000259" key="9">
    <source>
        <dbReference type="Pfam" id="PF00892"/>
    </source>
</evidence>
<feature type="transmembrane region" description="Helical" evidence="8">
    <location>
        <begin position="55"/>
        <end position="77"/>
    </location>
</feature>
<feature type="transmembrane region" description="Helical" evidence="8">
    <location>
        <begin position="253"/>
        <end position="273"/>
    </location>
</feature>
<dbReference type="Pfam" id="PF00892">
    <property type="entry name" value="EamA"/>
    <property type="match status" value="1"/>
</dbReference>
<reference evidence="11" key="1">
    <citation type="journal article" date="2019" name="Int. J. Syst. Evol. Microbiol.">
        <title>The Global Catalogue of Microorganisms (GCM) 10K type strain sequencing project: providing services to taxonomists for standard genome sequencing and annotation.</title>
        <authorList>
            <consortium name="The Broad Institute Genomics Platform"/>
            <consortium name="The Broad Institute Genome Sequencing Center for Infectious Disease"/>
            <person name="Wu L."/>
            <person name="Ma J."/>
        </authorList>
    </citation>
    <scope>NUCLEOTIDE SEQUENCE [LARGE SCALE GENOMIC DNA]</scope>
    <source>
        <strain evidence="11">JCM 16548</strain>
    </source>
</reference>
<comment type="similarity">
    <text evidence="2">Belongs to the EamA transporter family.</text>
</comment>
<dbReference type="Proteomes" id="UP001500051">
    <property type="component" value="Unassembled WGS sequence"/>
</dbReference>
<evidence type="ECO:0000313" key="10">
    <source>
        <dbReference type="EMBL" id="GAA3718292.1"/>
    </source>
</evidence>
<dbReference type="EMBL" id="BAAAYX010000026">
    <property type="protein sequence ID" value="GAA3718292.1"/>
    <property type="molecule type" value="Genomic_DNA"/>
</dbReference>
<evidence type="ECO:0000256" key="3">
    <source>
        <dbReference type="ARBA" id="ARBA00022475"/>
    </source>
</evidence>
<comment type="subcellular location">
    <subcellularLocation>
        <location evidence="1">Cell membrane</location>
        <topology evidence="1">Multi-pass membrane protein</topology>
    </subcellularLocation>
</comment>
<dbReference type="InterPro" id="IPR051258">
    <property type="entry name" value="Diverse_Substrate_Transporter"/>
</dbReference>
<comment type="caution">
    <text evidence="10">The sequence shown here is derived from an EMBL/GenBank/DDBJ whole genome shotgun (WGS) entry which is preliminary data.</text>
</comment>
<feature type="transmembrane region" description="Helical" evidence="8">
    <location>
        <begin position="164"/>
        <end position="181"/>
    </location>
</feature>
<proteinExistence type="inferred from homology"/>
<gene>
    <name evidence="10" type="ORF">GCM10022204_42830</name>
</gene>
<dbReference type="InterPro" id="IPR037185">
    <property type="entry name" value="EmrE-like"/>
</dbReference>
<dbReference type="InterPro" id="IPR000620">
    <property type="entry name" value="EamA_dom"/>
</dbReference>
<keyword evidence="6 8" id="KW-0472">Membrane</keyword>
<feature type="transmembrane region" description="Helical" evidence="8">
    <location>
        <begin position="140"/>
        <end position="158"/>
    </location>
</feature>
<sequence>MPTVRDTVTLVPSPPSSSPPTPAARLQRIPAVWLVVGGIFSVQFGAAIAKDLFGLVPPTAMVWLRLATSALILLAVVRPSFRGRSRRDWVIALSFGVSLMTMNWAIYQSFAEIPLGVAVTIEFLGPLAVAVVGSRRPRDLVWVALAGLGVALLGFSPAALTLRGALFALLAAAAWAAYILLSKQTGARWPGLSGLAIASLVGFLVLAAPAIAEAGSVLLRPEVLLLGVAIGLLSSVIPYSLELTALRRISPRVFGILMSLEPAAAALAALIVLRELLTMTQWLALVCVVAASVGATRTSPPPLDQPLPD</sequence>
<name>A0ABP7EH55_9ACTN</name>
<evidence type="ECO:0000256" key="1">
    <source>
        <dbReference type="ARBA" id="ARBA00004651"/>
    </source>
</evidence>
<evidence type="ECO:0000313" key="11">
    <source>
        <dbReference type="Proteomes" id="UP001500051"/>
    </source>
</evidence>
<protein>
    <submittedName>
        <fullName evidence="10">EamA family transporter</fullName>
    </submittedName>
</protein>
<keyword evidence="11" id="KW-1185">Reference proteome</keyword>
<evidence type="ECO:0000256" key="7">
    <source>
        <dbReference type="SAM" id="MobiDB-lite"/>
    </source>
</evidence>
<feature type="transmembrane region" description="Helical" evidence="8">
    <location>
        <begin position="193"/>
        <end position="211"/>
    </location>
</feature>
<feature type="transmembrane region" description="Helical" evidence="8">
    <location>
        <begin position="31"/>
        <end position="49"/>
    </location>
</feature>
<feature type="domain" description="EamA" evidence="9">
    <location>
        <begin position="163"/>
        <end position="294"/>
    </location>
</feature>
<evidence type="ECO:0000256" key="8">
    <source>
        <dbReference type="SAM" id="Phobius"/>
    </source>
</evidence>
<dbReference type="PANTHER" id="PTHR42920:SF5">
    <property type="entry name" value="EAMA DOMAIN-CONTAINING PROTEIN"/>
    <property type="match status" value="1"/>
</dbReference>
<accession>A0ABP7EH55</accession>
<evidence type="ECO:0000256" key="5">
    <source>
        <dbReference type="ARBA" id="ARBA00022989"/>
    </source>
</evidence>
<feature type="transmembrane region" description="Helical" evidence="8">
    <location>
        <begin position="223"/>
        <end position="241"/>
    </location>
</feature>
<evidence type="ECO:0000256" key="6">
    <source>
        <dbReference type="ARBA" id="ARBA00023136"/>
    </source>
</evidence>
<feature type="compositionally biased region" description="Pro residues" evidence="7">
    <location>
        <begin position="12"/>
        <end position="22"/>
    </location>
</feature>